<evidence type="ECO:0000256" key="1">
    <source>
        <dbReference type="ARBA" id="ARBA00023015"/>
    </source>
</evidence>
<dbReference type="EMBL" id="SLXQ01000015">
    <property type="protein sequence ID" value="TCP45807.1"/>
    <property type="molecule type" value="Genomic_DNA"/>
</dbReference>
<dbReference type="PROSITE" id="PS50977">
    <property type="entry name" value="HTH_TETR_2"/>
    <property type="match status" value="1"/>
</dbReference>
<dbReference type="PANTHER" id="PTHR30055:SF234">
    <property type="entry name" value="HTH-TYPE TRANSCRIPTIONAL REGULATOR BETI"/>
    <property type="match status" value="1"/>
</dbReference>
<evidence type="ECO:0000256" key="2">
    <source>
        <dbReference type="ARBA" id="ARBA00023125"/>
    </source>
</evidence>
<dbReference type="GO" id="GO:0000976">
    <property type="term" value="F:transcription cis-regulatory region binding"/>
    <property type="evidence" value="ECO:0007669"/>
    <property type="project" value="TreeGrafter"/>
</dbReference>
<evidence type="ECO:0000313" key="7">
    <source>
        <dbReference type="Proteomes" id="UP000294911"/>
    </source>
</evidence>
<comment type="caution">
    <text evidence="6">The sequence shown here is derived from an EMBL/GenBank/DDBJ whole genome shotgun (WGS) entry which is preliminary data.</text>
</comment>
<keyword evidence="7" id="KW-1185">Reference proteome</keyword>
<dbReference type="Gene3D" id="1.10.10.60">
    <property type="entry name" value="Homeodomain-like"/>
    <property type="match status" value="1"/>
</dbReference>
<organism evidence="6 7">
    <name type="scientific">Tamaricihabitans halophyticus</name>
    <dbReference type="NCBI Taxonomy" id="1262583"/>
    <lineage>
        <taxon>Bacteria</taxon>
        <taxon>Bacillati</taxon>
        <taxon>Actinomycetota</taxon>
        <taxon>Actinomycetes</taxon>
        <taxon>Pseudonocardiales</taxon>
        <taxon>Pseudonocardiaceae</taxon>
        <taxon>Tamaricihabitans</taxon>
    </lineage>
</organism>
<feature type="DNA-binding region" description="H-T-H motif" evidence="4">
    <location>
        <begin position="17"/>
        <end position="36"/>
    </location>
</feature>
<keyword evidence="1" id="KW-0805">Transcription regulation</keyword>
<dbReference type="InterPro" id="IPR001647">
    <property type="entry name" value="HTH_TetR"/>
</dbReference>
<gene>
    <name evidence="6" type="ORF">EV191_11587</name>
</gene>
<dbReference type="Proteomes" id="UP000294911">
    <property type="component" value="Unassembled WGS sequence"/>
</dbReference>
<dbReference type="PANTHER" id="PTHR30055">
    <property type="entry name" value="HTH-TYPE TRANSCRIPTIONAL REGULATOR RUTR"/>
    <property type="match status" value="1"/>
</dbReference>
<protein>
    <submittedName>
        <fullName evidence="6">TetR family transcriptional regulator</fullName>
    </submittedName>
</protein>
<dbReference type="PROSITE" id="PS01081">
    <property type="entry name" value="HTH_TETR_1"/>
    <property type="match status" value="1"/>
</dbReference>
<keyword evidence="3" id="KW-0804">Transcription</keyword>
<dbReference type="InterPro" id="IPR050109">
    <property type="entry name" value="HTH-type_TetR-like_transc_reg"/>
</dbReference>
<sequence>MEAAYTLFQHSGFDRVSVAEIAAAAEVSKPTLFAYFPTKEDLVLRRFIDERKSPAWVLRERQSDVPTLTALRQFHLDRLADRDPLTGLNDTPAAITFHRLCNSTPALLARLTVDMLDLEHELAGELLTSGGLTDGFSARLVASQVFSAQWVLSDYNANEIRFGRSADETYPGAVRRTEEAFDALQSGLAAMWPTLD</sequence>
<keyword evidence="2 4" id="KW-0238">DNA-binding</keyword>
<accession>A0A4R2QA54</accession>
<evidence type="ECO:0000256" key="4">
    <source>
        <dbReference type="PROSITE-ProRule" id="PRU00335"/>
    </source>
</evidence>
<dbReference type="InterPro" id="IPR009057">
    <property type="entry name" value="Homeodomain-like_sf"/>
</dbReference>
<reference evidence="6 7" key="1">
    <citation type="submission" date="2019-03" db="EMBL/GenBank/DDBJ databases">
        <title>Genomic Encyclopedia of Type Strains, Phase IV (KMG-IV): sequencing the most valuable type-strain genomes for metagenomic binning, comparative biology and taxonomic classification.</title>
        <authorList>
            <person name="Goeker M."/>
        </authorList>
    </citation>
    <scope>NUCLEOTIDE SEQUENCE [LARGE SCALE GENOMIC DNA]</scope>
    <source>
        <strain evidence="6 7">DSM 45765</strain>
    </source>
</reference>
<evidence type="ECO:0000256" key="3">
    <source>
        <dbReference type="ARBA" id="ARBA00023163"/>
    </source>
</evidence>
<evidence type="ECO:0000313" key="6">
    <source>
        <dbReference type="EMBL" id="TCP45807.1"/>
    </source>
</evidence>
<proteinExistence type="predicted"/>
<name>A0A4R2QA54_9PSEU</name>
<dbReference type="SUPFAM" id="SSF46689">
    <property type="entry name" value="Homeodomain-like"/>
    <property type="match status" value="1"/>
</dbReference>
<dbReference type="AlphaFoldDB" id="A0A4R2QA54"/>
<feature type="domain" description="HTH tetR-type" evidence="5">
    <location>
        <begin position="1"/>
        <end position="54"/>
    </location>
</feature>
<dbReference type="Pfam" id="PF00440">
    <property type="entry name" value="TetR_N"/>
    <property type="match status" value="1"/>
</dbReference>
<dbReference type="InterPro" id="IPR023772">
    <property type="entry name" value="DNA-bd_HTH_TetR-type_CS"/>
</dbReference>
<dbReference type="Gene3D" id="1.10.357.10">
    <property type="entry name" value="Tetracycline Repressor, domain 2"/>
    <property type="match status" value="1"/>
</dbReference>
<dbReference type="GO" id="GO:0003700">
    <property type="term" value="F:DNA-binding transcription factor activity"/>
    <property type="evidence" value="ECO:0007669"/>
    <property type="project" value="TreeGrafter"/>
</dbReference>
<evidence type="ECO:0000259" key="5">
    <source>
        <dbReference type="PROSITE" id="PS50977"/>
    </source>
</evidence>